<feature type="domain" description="HTH marR-type" evidence="4">
    <location>
        <begin position="5"/>
        <end position="137"/>
    </location>
</feature>
<keyword evidence="6" id="KW-1185">Reference proteome</keyword>
<dbReference type="PANTHER" id="PTHR42756:SF1">
    <property type="entry name" value="TRANSCRIPTIONAL REPRESSOR OF EMRAB OPERON"/>
    <property type="match status" value="1"/>
</dbReference>
<dbReference type="PANTHER" id="PTHR42756">
    <property type="entry name" value="TRANSCRIPTIONAL REGULATOR, MARR"/>
    <property type="match status" value="1"/>
</dbReference>
<dbReference type="PROSITE" id="PS50995">
    <property type="entry name" value="HTH_MARR_2"/>
    <property type="match status" value="1"/>
</dbReference>
<keyword evidence="3" id="KW-0804">Transcription</keyword>
<organism evidence="5 6">
    <name type="scientific">Devosia rhizoryzae</name>
    <dbReference type="NCBI Taxonomy" id="2774137"/>
    <lineage>
        <taxon>Bacteria</taxon>
        <taxon>Pseudomonadati</taxon>
        <taxon>Pseudomonadota</taxon>
        <taxon>Alphaproteobacteria</taxon>
        <taxon>Hyphomicrobiales</taxon>
        <taxon>Devosiaceae</taxon>
        <taxon>Devosia</taxon>
    </lineage>
</organism>
<dbReference type="SUPFAM" id="SSF46785">
    <property type="entry name" value="Winged helix' DNA-binding domain"/>
    <property type="match status" value="1"/>
</dbReference>
<dbReference type="EMBL" id="CP068046">
    <property type="protein sequence ID" value="QQR39564.1"/>
    <property type="molecule type" value="Genomic_DNA"/>
</dbReference>
<evidence type="ECO:0000256" key="1">
    <source>
        <dbReference type="ARBA" id="ARBA00023015"/>
    </source>
</evidence>
<dbReference type="RefSeq" id="WP_201633869.1">
    <property type="nucleotide sequence ID" value="NZ_CP068046.1"/>
</dbReference>
<dbReference type="InterPro" id="IPR036390">
    <property type="entry name" value="WH_DNA-bd_sf"/>
</dbReference>
<protein>
    <submittedName>
        <fullName evidence="5">MarR family transcriptional regulator</fullName>
    </submittedName>
</protein>
<proteinExistence type="predicted"/>
<keyword evidence="2" id="KW-0238">DNA-binding</keyword>
<name>A0ABX7C8M8_9HYPH</name>
<dbReference type="InterPro" id="IPR000835">
    <property type="entry name" value="HTH_MarR-typ"/>
</dbReference>
<evidence type="ECO:0000256" key="3">
    <source>
        <dbReference type="ARBA" id="ARBA00023163"/>
    </source>
</evidence>
<dbReference type="Proteomes" id="UP000595857">
    <property type="component" value="Chromosome"/>
</dbReference>
<reference evidence="5 6" key="1">
    <citation type="submission" date="2021-01" db="EMBL/GenBank/DDBJ databases">
        <title>Genome seq and assembly of Devosia sp. LEGU1.</title>
        <authorList>
            <person name="Chhetri G."/>
        </authorList>
    </citation>
    <scope>NUCLEOTIDE SEQUENCE [LARGE SCALE GENOMIC DNA]</scope>
    <source>
        <strain evidence="5 6">LEGU1</strain>
    </source>
</reference>
<dbReference type="InterPro" id="IPR036388">
    <property type="entry name" value="WH-like_DNA-bd_sf"/>
</dbReference>
<dbReference type="Pfam" id="PF01047">
    <property type="entry name" value="MarR"/>
    <property type="match status" value="1"/>
</dbReference>
<gene>
    <name evidence="5" type="ORF">JI748_00655</name>
</gene>
<dbReference type="SMART" id="SM00347">
    <property type="entry name" value="HTH_MARR"/>
    <property type="match status" value="1"/>
</dbReference>
<evidence type="ECO:0000259" key="4">
    <source>
        <dbReference type="PROSITE" id="PS50995"/>
    </source>
</evidence>
<accession>A0ABX7C8M8</accession>
<sequence length="159" mass="17353">MSPSNSNLGWALTALLRDYLKQVDDSLKDLPGGSRGFMMLTAIAETDCQSQVVLAERLGLDRTTVTYLIDGLERENLLTRTPDPADRRARHINLTDHGAARLATLTKAVDAVEARVLSRLSGSEAEQFRHILIKAAGLAPDTAEICQAAIETNELLNVR</sequence>
<evidence type="ECO:0000256" key="2">
    <source>
        <dbReference type="ARBA" id="ARBA00023125"/>
    </source>
</evidence>
<dbReference type="PRINTS" id="PR00598">
    <property type="entry name" value="HTHMARR"/>
</dbReference>
<evidence type="ECO:0000313" key="5">
    <source>
        <dbReference type="EMBL" id="QQR39564.1"/>
    </source>
</evidence>
<keyword evidence="1" id="KW-0805">Transcription regulation</keyword>
<dbReference type="Gene3D" id="1.10.10.10">
    <property type="entry name" value="Winged helix-like DNA-binding domain superfamily/Winged helix DNA-binding domain"/>
    <property type="match status" value="1"/>
</dbReference>
<evidence type="ECO:0000313" key="6">
    <source>
        <dbReference type="Proteomes" id="UP000595857"/>
    </source>
</evidence>